<organism evidence="2 3">
    <name type="scientific">Citrobacter telavivensis</name>
    <dbReference type="NCBI Taxonomy" id="2653932"/>
    <lineage>
        <taxon>Bacteria</taxon>
        <taxon>Pseudomonadati</taxon>
        <taxon>Pseudomonadota</taxon>
        <taxon>Gammaproteobacteria</taxon>
        <taxon>Enterobacterales</taxon>
        <taxon>Enterobacteriaceae</taxon>
        <taxon>Citrobacter</taxon>
    </lineage>
</organism>
<dbReference type="InterPro" id="IPR012970">
    <property type="entry name" value="Lyase_8_alpha_N"/>
</dbReference>
<dbReference type="Pfam" id="PF08124">
    <property type="entry name" value="Lyase_8_N"/>
    <property type="match status" value="1"/>
</dbReference>
<dbReference type="GO" id="GO:0016829">
    <property type="term" value="F:lyase activity"/>
    <property type="evidence" value="ECO:0007669"/>
    <property type="project" value="InterPro"/>
</dbReference>
<feature type="domain" description="Polysaccharide lyase 8 N-terminal alpha-helical" evidence="1">
    <location>
        <begin position="2"/>
        <end position="97"/>
    </location>
</feature>
<feature type="non-terminal residue" evidence="2">
    <location>
        <position position="1"/>
    </location>
</feature>
<evidence type="ECO:0000259" key="1">
    <source>
        <dbReference type="Pfam" id="PF08124"/>
    </source>
</evidence>
<feature type="non-terminal residue" evidence="2">
    <location>
        <position position="97"/>
    </location>
</feature>
<comment type="caution">
    <text evidence="2">The sequence shown here is derived from an EMBL/GenBank/DDBJ whole genome shotgun (WGS) entry which is preliminary data.</text>
</comment>
<dbReference type="EMBL" id="WHIY01000292">
    <property type="protein sequence ID" value="MPQ55001.1"/>
    <property type="molecule type" value="Genomic_DNA"/>
</dbReference>
<accession>A0A6L5EID1</accession>
<dbReference type="PANTHER" id="PTHR38481">
    <property type="entry name" value="HYALURONATE LYASE"/>
    <property type="match status" value="1"/>
</dbReference>
<name>A0A6L5EID1_9ENTR</name>
<proteinExistence type="predicted"/>
<reference evidence="2 3" key="1">
    <citation type="submission" date="2019-10" db="EMBL/GenBank/DDBJ databases">
        <title>Characterization of a new Citrobacter species.</title>
        <authorList>
            <person name="Goncalves Ribeiro T."/>
            <person name="Izdebski R."/>
            <person name="Urbanowicz P."/>
            <person name="Carmeli Y."/>
            <person name="Gniadkowski M."/>
            <person name="Peixe L."/>
        </authorList>
    </citation>
    <scope>NUCLEOTIDE SEQUENCE [LARGE SCALE GENOMIC DNA]</scope>
    <source>
        <strain evidence="2 3">NMI7905_11</strain>
    </source>
</reference>
<keyword evidence="3" id="KW-1185">Reference proteome</keyword>
<dbReference type="AlphaFoldDB" id="A0A6L5EID1"/>
<dbReference type="SUPFAM" id="SSF48230">
    <property type="entry name" value="Chondroitin AC/alginate lyase"/>
    <property type="match status" value="1"/>
</dbReference>
<evidence type="ECO:0000313" key="3">
    <source>
        <dbReference type="Proteomes" id="UP000475079"/>
    </source>
</evidence>
<dbReference type="InterPro" id="IPR008929">
    <property type="entry name" value="Chondroitin_lyas"/>
</dbReference>
<dbReference type="Proteomes" id="UP000475079">
    <property type="component" value="Unassembled WGS sequence"/>
</dbReference>
<gene>
    <name evidence="2" type="ORF">GBB84_29680</name>
</gene>
<dbReference type="PANTHER" id="PTHR38481:SF1">
    <property type="entry name" value="HYALURONATE LYASE"/>
    <property type="match status" value="1"/>
</dbReference>
<dbReference type="InterPro" id="IPR038970">
    <property type="entry name" value="Lyase_8"/>
</dbReference>
<sequence length="97" mass="11418">SLSSISSQADRTYLWEKFSNYKMSANLTATYRKLEEMAKQVTNPSSRYYQDETVVRTVRDSMEWLHKHVYNSEKSIVGNWWDYEIGTPRAINNTLSL</sequence>
<protein>
    <recommendedName>
        <fullName evidence="1">Polysaccharide lyase 8 N-terminal alpha-helical domain-containing protein</fullName>
    </recommendedName>
</protein>
<evidence type="ECO:0000313" key="2">
    <source>
        <dbReference type="EMBL" id="MPQ55001.1"/>
    </source>
</evidence>
<dbReference type="Gene3D" id="1.50.10.100">
    <property type="entry name" value="Chondroitin AC/alginate lyase"/>
    <property type="match status" value="1"/>
</dbReference>